<dbReference type="EMBL" id="MT144510">
    <property type="protein sequence ID" value="QJA54480.1"/>
    <property type="molecule type" value="Genomic_DNA"/>
</dbReference>
<evidence type="ECO:0000313" key="2">
    <source>
        <dbReference type="EMBL" id="QJA54480.1"/>
    </source>
</evidence>
<feature type="region of interest" description="Disordered" evidence="1">
    <location>
        <begin position="1"/>
        <end position="22"/>
    </location>
</feature>
<dbReference type="AlphaFoldDB" id="A0A6H2A4W5"/>
<evidence type="ECO:0000313" key="3">
    <source>
        <dbReference type="EMBL" id="QJH98804.1"/>
    </source>
</evidence>
<dbReference type="EMBL" id="MT144753">
    <property type="protein sequence ID" value="QJH98804.1"/>
    <property type="molecule type" value="Genomic_DNA"/>
</dbReference>
<reference evidence="2" key="1">
    <citation type="submission" date="2020-03" db="EMBL/GenBank/DDBJ databases">
        <title>The deep terrestrial virosphere.</title>
        <authorList>
            <person name="Holmfeldt K."/>
            <person name="Nilsson E."/>
            <person name="Simone D."/>
            <person name="Lopez-Fernandez M."/>
            <person name="Wu X."/>
            <person name="de Brujin I."/>
            <person name="Lundin D."/>
            <person name="Andersson A."/>
            <person name="Bertilsson S."/>
            <person name="Dopson M."/>
        </authorList>
    </citation>
    <scope>NUCLEOTIDE SEQUENCE</scope>
    <source>
        <strain evidence="2">TM448A04955</strain>
        <strain evidence="3">TM448B01398</strain>
    </source>
</reference>
<sequence>MADKTKQPVQPGDWISDKSGRSGTVVSASWDEILEDWVVVVDPGYGIMIELRGELISFIQPTT</sequence>
<proteinExistence type="predicted"/>
<gene>
    <name evidence="2" type="ORF">TM448A04955_0007</name>
    <name evidence="3" type="ORF">TM448B01398_0014</name>
</gene>
<protein>
    <submittedName>
        <fullName evidence="2">Uncharacterized protein</fullName>
    </submittedName>
</protein>
<organism evidence="2">
    <name type="scientific">viral metagenome</name>
    <dbReference type="NCBI Taxonomy" id="1070528"/>
    <lineage>
        <taxon>unclassified sequences</taxon>
        <taxon>metagenomes</taxon>
        <taxon>organismal metagenomes</taxon>
    </lineage>
</organism>
<name>A0A6H2A4W5_9ZZZZ</name>
<accession>A0A6H2A4W5</accession>
<evidence type="ECO:0000256" key="1">
    <source>
        <dbReference type="SAM" id="MobiDB-lite"/>
    </source>
</evidence>